<evidence type="ECO:0000256" key="1">
    <source>
        <dbReference type="ARBA" id="ARBA00004196"/>
    </source>
</evidence>
<evidence type="ECO:0000256" key="4">
    <source>
        <dbReference type="ARBA" id="ARBA00023284"/>
    </source>
</evidence>
<comment type="subcellular location">
    <subcellularLocation>
        <location evidence="1">Cell envelope</location>
    </subcellularLocation>
</comment>
<dbReference type="Gene3D" id="3.40.30.10">
    <property type="entry name" value="Glutaredoxin"/>
    <property type="match status" value="1"/>
</dbReference>
<sequence length="422" mass="48695">MKNFKSFIALLICTVLFNNLSYSQKKQNVDFSQALRLGDNFVPPKDVEIMRGKDKSIDWKSLENKVVLLDFFSTSCGTCIQIMPHLQELEQKHPDKFKVIIVTAQDKETLEQFFAKNKYLKEHQVNLPVIYNDSYFHELFPHNSEPHEVLLFRGKVQAITSSGSINEASILKLFKENVIDLPLKDDYGFGNLFEKLNQTESGLKAGVIFSGYQNGIPFQSWKFEQDSLSGLFKSSHYNNSIYGALLSLTSHANTRDNNYIPRMDRVVWKVRDSTKYYDFKDEKDTWMVKNAISYERFDRQVRADSIQARIILEDFLNFYGLKAYEGNKMMECLILSHCPVEPYVGKELIETVTYRSTTAFSVFTDFALKFPPVVDLVKNDSLLIKIGKYETLQELNKQLMAYGIKAEIGKAEKKVLVIEEVN</sequence>
<reference evidence="6 7" key="1">
    <citation type="submission" date="2024-04" db="EMBL/GenBank/DDBJ databases">
        <title>WGS of bacteria from Torrens River.</title>
        <authorList>
            <person name="Wyrsch E.R."/>
            <person name="Drigo B."/>
        </authorList>
    </citation>
    <scope>NUCLEOTIDE SEQUENCE [LARGE SCALE GENOMIC DNA]</scope>
    <source>
        <strain evidence="6 7">TWI391</strain>
    </source>
</reference>
<dbReference type="EMBL" id="JBDJNQ010000009">
    <property type="protein sequence ID" value="MEN5379209.1"/>
    <property type="molecule type" value="Genomic_DNA"/>
</dbReference>
<evidence type="ECO:0000313" key="6">
    <source>
        <dbReference type="EMBL" id="MEN5379209.1"/>
    </source>
</evidence>
<evidence type="ECO:0000259" key="5">
    <source>
        <dbReference type="PROSITE" id="PS51352"/>
    </source>
</evidence>
<dbReference type="InterPro" id="IPR013740">
    <property type="entry name" value="Redoxin"/>
</dbReference>
<evidence type="ECO:0000313" key="7">
    <source>
        <dbReference type="Proteomes" id="UP001409291"/>
    </source>
</evidence>
<dbReference type="InterPro" id="IPR013766">
    <property type="entry name" value="Thioredoxin_domain"/>
</dbReference>
<keyword evidence="7" id="KW-1185">Reference proteome</keyword>
<keyword evidence="3" id="KW-1015">Disulfide bond</keyword>
<dbReference type="InterPro" id="IPR036249">
    <property type="entry name" value="Thioredoxin-like_sf"/>
</dbReference>
<dbReference type="InterPro" id="IPR050553">
    <property type="entry name" value="Thioredoxin_ResA/DsbE_sf"/>
</dbReference>
<evidence type="ECO:0000256" key="2">
    <source>
        <dbReference type="ARBA" id="ARBA00022748"/>
    </source>
</evidence>
<feature type="domain" description="Thioredoxin" evidence="5">
    <location>
        <begin position="20"/>
        <end position="179"/>
    </location>
</feature>
<dbReference type="PANTHER" id="PTHR42852">
    <property type="entry name" value="THIOL:DISULFIDE INTERCHANGE PROTEIN DSBE"/>
    <property type="match status" value="1"/>
</dbReference>
<evidence type="ECO:0000256" key="3">
    <source>
        <dbReference type="ARBA" id="ARBA00023157"/>
    </source>
</evidence>
<dbReference type="RefSeq" id="WP_346581983.1">
    <property type="nucleotide sequence ID" value="NZ_JBDJNQ010000009.1"/>
</dbReference>
<protein>
    <submittedName>
        <fullName evidence="6">TlpA disulfide reductase family protein</fullName>
    </submittedName>
</protein>
<keyword evidence="4" id="KW-0676">Redox-active center</keyword>
<dbReference type="CDD" id="cd02966">
    <property type="entry name" value="TlpA_like_family"/>
    <property type="match status" value="1"/>
</dbReference>
<comment type="caution">
    <text evidence="6">The sequence shown here is derived from an EMBL/GenBank/DDBJ whole genome shotgun (WGS) entry which is preliminary data.</text>
</comment>
<dbReference type="Pfam" id="PF08534">
    <property type="entry name" value="Redoxin"/>
    <property type="match status" value="1"/>
</dbReference>
<name>A0ABV0C0F2_9SPHI</name>
<dbReference type="PANTHER" id="PTHR42852:SF6">
    <property type="entry name" value="THIOL:DISULFIDE INTERCHANGE PROTEIN DSBE"/>
    <property type="match status" value="1"/>
</dbReference>
<dbReference type="PROSITE" id="PS51352">
    <property type="entry name" value="THIOREDOXIN_2"/>
    <property type="match status" value="1"/>
</dbReference>
<dbReference type="Proteomes" id="UP001409291">
    <property type="component" value="Unassembled WGS sequence"/>
</dbReference>
<dbReference type="SUPFAM" id="SSF52833">
    <property type="entry name" value="Thioredoxin-like"/>
    <property type="match status" value="1"/>
</dbReference>
<gene>
    <name evidence="6" type="ORF">ABE541_18235</name>
</gene>
<accession>A0ABV0C0F2</accession>
<proteinExistence type="predicted"/>
<keyword evidence="2" id="KW-0201">Cytochrome c-type biogenesis</keyword>
<organism evidence="6 7">
    <name type="scientific">Sphingobacterium kitahiroshimense</name>
    <dbReference type="NCBI Taxonomy" id="470446"/>
    <lineage>
        <taxon>Bacteria</taxon>
        <taxon>Pseudomonadati</taxon>
        <taxon>Bacteroidota</taxon>
        <taxon>Sphingobacteriia</taxon>
        <taxon>Sphingobacteriales</taxon>
        <taxon>Sphingobacteriaceae</taxon>
        <taxon>Sphingobacterium</taxon>
    </lineage>
</organism>